<dbReference type="GO" id="GO:0003400">
    <property type="term" value="P:regulation of COPII vesicle coating"/>
    <property type="evidence" value="ECO:0007669"/>
    <property type="project" value="TreeGrafter"/>
</dbReference>
<dbReference type="InterPro" id="IPR011047">
    <property type="entry name" value="Quinoprotein_ADH-like_sf"/>
</dbReference>
<dbReference type="PROSITE" id="PS50082">
    <property type="entry name" value="WD_REPEATS_2"/>
    <property type="match status" value="2"/>
</dbReference>
<evidence type="ECO:0000256" key="9">
    <source>
        <dbReference type="ARBA" id="ARBA00022989"/>
    </source>
</evidence>
<dbReference type="Gene3D" id="2.130.10.10">
    <property type="entry name" value="YVTN repeat-like/Quinoprotein amine dehydrogenase"/>
    <property type="match status" value="1"/>
</dbReference>
<keyword evidence="7" id="KW-0931">ER-Golgi transport</keyword>
<evidence type="ECO:0000256" key="3">
    <source>
        <dbReference type="ARBA" id="ARBA00022574"/>
    </source>
</evidence>
<reference evidence="14" key="1">
    <citation type="journal article" date="2015" name="PLoS ONE">
        <title>Comprehensive Evaluation of Toxoplasma gondii VEG and Neospora caninum LIV Genomes with Tachyzoite Stage Transcriptome and Proteome Defines Novel Transcript Features.</title>
        <authorList>
            <person name="Ramaprasad A."/>
            <person name="Mourier T."/>
            <person name="Naeem R."/>
            <person name="Malas T.B."/>
            <person name="Moussa E."/>
            <person name="Panigrahi A."/>
            <person name="Vermont S.J."/>
            <person name="Otto T.D."/>
            <person name="Wastling J."/>
            <person name="Pain A."/>
        </authorList>
    </citation>
    <scope>NUCLEOTIDE SEQUENCE</scope>
    <source>
        <strain evidence="14">Liverpool</strain>
    </source>
</reference>
<dbReference type="SMART" id="SM00320">
    <property type="entry name" value="WD40"/>
    <property type="match status" value="4"/>
</dbReference>
<feature type="compositionally biased region" description="Polar residues" evidence="12">
    <location>
        <begin position="299"/>
        <end position="310"/>
    </location>
</feature>
<evidence type="ECO:0000313" key="14">
    <source>
        <dbReference type="EMBL" id="CEL64186.1"/>
    </source>
</evidence>
<gene>
    <name evidence="14" type="ORF">BN1204_001000</name>
</gene>
<dbReference type="PANTHER" id="PTHR23284">
    <property type="entry name" value="PROLACTIN REGULATORY ELEMENT BINDING PROTEIN"/>
    <property type="match status" value="1"/>
</dbReference>
<keyword evidence="5" id="KW-0677">Repeat</keyword>
<feature type="repeat" description="WD" evidence="11">
    <location>
        <begin position="181"/>
        <end position="222"/>
    </location>
</feature>
<feature type="compositionally biased region" description="Basic and acidic residues" evidence="12">
    <location>
        <begin position="475"/>
        <end position="504"/>
    </location>
</feature>
<dbReference type="InterPro" id="IPR015943">
    <property type="entry name" value="WD40/YVTN_repeat-like_dom_sf"/>
</dbReference>
<evidence type="ECO:0000256" key="1">
    <source>
        <dbReference type="ARBA" id="ARBA00004389"/>
    </source>
</evidence>
<sequence>MATISYVEYPIYSIATDGEIVATSGGGGGSDYGIEDQLETHRVNLETGQLLPVVSTAEAGGVIDSLGFNKNVDLWCGCCQGQVVLFKQDRDHGLGVVARFGPPPASGGKRPRLITARFSPSGEIVVAGGEDKVVRVWRIAPASALSERGTTPPVCSPAKAASPEQQQSKENAWEGTLVCELRGHEGDIKDCCISSDNSLVASCGADNKLCLWDWRTGALLHTIEKQNPRKAEEKLTFRCGRFLPTPPGVPAHSGQRLIAVACGLRGPSYFVGWSIAYGGAAPSHPDPAADKKSEGSAPSAGSNGVPSPLPASSSVTVTQLCEFMCDDSVPCCQAEISTDGQLIAVGFADGKCKVYNRGLSLVTQSSKHDLPVTGLCFLNNNKTLVSTSADYSVVTLDLTRRRGGVCGRCCCRKRTCFCVFLVLLFLLLVGGLVIHHIASLGFLHFISQHDAAQMGRYRETMEDLLIQQRLRELESEQEEEQRLPHQETHDREDAASPHQRDGKARRQQGQAGRGGTSRHHWTGASIKDEL</sequence>
<dbReference type="EMBL" id="LN714474">
    <property type="protein sequence ID" value="CEL64186.1"/>
    <property type="molecule type" value="Genomic_DNA"/>
</dbReference>
<evidence type="ECO:0000256" key="7">
    <source>
        <dbReference type="ARBA" id="ARBA00022892"/>
    </source>
</evidence>
<dbReference type="InterPro" id="IPR045260">
    <property type="entry name" value="Sec12-like"/>
</dbReference>
<dbReference type="AlphaFoldDB" id="A0A0F7U4U6"/>
<evidence type="ECO:0000256" key="5">
    <source>
        <dbReference type="ARBA" id="ARBA00022737"/>
    </source>
</evidence>
<dbReference type="GO" id="GO:0005085">
    <property type="term" value="F:guanyl-nucleotide exchange factor activity"/>
    <property type="evidence" value="ECO:0007669"/>
    <property type="project" value="InterPro"/>
</dbReference>
<dbReference type="GO" id="GO:0015031">
    <property type="term" value="P:protein transport"/>
    <property type="evidence" value="ECO:0007669"/>
    <property type="project" value="UniProtKB-KW"/>
</dbReference>
<dbReference type="SUPFAM" id="SSF50998">
    <property type="entry name" value="Quinoprotein alcohol dehydrogenase-like"/>
    <property type="match status" value="1"/>
</dbReference>
<dbReference type="Pfam" id="PF00400">
    <property type="entry name" value="WD40"/>
    <property type="match status" value="4"/>
</dbReference>
<keyword evidence="3 11" id="KW-0853">WD repeat</keyword>
<feature type="transmembrane region" description="Helical" evidence="13">
    <location>
        <begin position="419"/>
        <end position="446"/>
    </location>
</feature>
<feature type="region of interest" description="Disordered" evidence="12">
    <location>
        <begin position="475"/>
        <end position="530"/>
    </location>
</feature>
<evidence type="ECO:0000256" key="4">
    <source>
        <dbReference type="ARBA" id="ARBA00022692"/>
    </source>
</evidence>
<dbReference type="PANTHER" id="PTHR23284:SF0">
    <property type="entry name" value="PROLACTIN REGULATORY ELEMENT-BINDING PROTEIN"/>
    <property type="match status" value="1"/>
</dbReference>
<feature type="repeat" description="WD" evidence="11">
    <location>
        <begin position="106"/>
        <end position="147"/>
    </location>
</feature>
<accession>A0A0F7U4U6</accession>
<protein>
    <submittedName>
        <fullName evidence="14">WD domain, G-beta repeat-containing protein</fullName>
    </submittedName>
</protein>
<organism evidence="14">
    <name type="scientific">Neospora caninum (strain Liverpool)</name>
    <dbReference type="NCBI Taxonomy" id="572307"/>
    <lineage>
        <taxon>Eukaryota</taxon>
        <taxon>Sar</taxon>
        <taxon>Alveolata</taxon>
        <taxon>Apicomplexa</taxon>
        <taxon>Conoidasida</taxon>
        <taxon>Coccidia</taxon>
        <taxon>Eucoccidiorida</taxon>
        <taxon>Eimeriorina</taxon>
        <taxon>Sarcocystidae</taxon>
        <taxon>Neospora</taxon>
    </lineage>
</organism>
<evidence type="ECO:0000256" key="13">
    <source>
        <dbReference type="SAM" id="Phobius"/>
    </source>
</evidence>
<evidence type="ECO:0000256" key="8">
    <source>
        <dbReference type="ARBA" id="ARBA00022927"/>
    </source>
</evidence>
<feature type="region of interest" description="Disordered" evidence="12">
    <location>
        <begin position="148"/>
        <end position="167"/>
    </location>
</feature>
<dbReference type="GO" id="GO:0005789">
    <property type="term" value="C:endoplasmic reticulum membrane"/>
    <property type="evidence" value="ECO:0007669"/>
    <property type="project" value="UniProtKB-SubCell"/>
</dbReference>
<comment type="subcellular location">
    <subcellularLocation>
        <location evidence="1">Endoplasmic reticulum membrane</location>
        <topology evidence="1">Single-pass membrane protein</topology>
    </subcellularLocation>
</comment>
<evidence type="ECO:0000256" key="11">
    <source>
        <dbReference type="PROSITE-ProRule" id="PRU00221"/>
    </source>
</evidence>
<evidence type="ECO:0000256" key="12">
    <source>
        <dbReference type="SAM" id="MobiDB-lite"/>
    </source>
</evidence>
<dbReference type="GO" id="GO:0006888">
    <property type="term" value="P:endoplasmic reticulum to Golgi vesicle-mediated transport"/>
    <property type="evidence" value="ECO:0007669"/>
    <property type="project" value="TreeGrafter"/>
</dbReference>
<evidence type="ECO:0000256" key="2">
    <source>
        <dbReference type="ARBA" id="ARBA00022448"/>
    </source>
</evidence>
<keyword evidence="6" id="KW-0256">Endoplasmic reticulum</keyword>
<dbReference type="InterPro" id="IPR001680">
    <property type="entry name" value="WD40_rpt"/>
</dbReference>
<keyword evidence="10 13" id="KW-0472">Membrane</keyword>
<name>A0A0F7U4U6_NEOCL</name>
<evidence type="ECO:0000256" key="10">
    <source>
        <dbReference type="ARBA" id="ARBA00023136"/>
    </source>
</evidence>
<feature type="region of interest" description="Disordered" evidence="12">
    <location>
        <begin position="284"/>
        <end position="310"/>
    </location>
</feature>
<dbReference type="PROSITE" id="PS50294">
    <property type="entry name" value="WD_REPEATS_REGION"/>
    <property type="match status" value="2"/>
</dbReference>
<proteinExistence type="predicted"/>
<evidence type="ECO:0000256" key="6">
    <source>
        <dbReference type="ARBA" id="ARBA00022824"/>
    </source>
</evidence>
<keyword evidence="2" id="KW-0813">Transport</keyword>
<keyword evidence="9 13" id="KW-1133">Transmembrane helix</keyword>
<keyword evidence="8" id="KW-0653">Protein transport</keyword>
<keyword evidence="4 13" id="KW-0812">Transmembrane</keyword>